<feature type="region of interest" description="Disordered" evidence="1">
    <location>
        <begin position="1"/>
        <end position="106"/>
    </location>
</feature>
<accession>A0AAP0NVI3</accession>
<evidence type="ECO:0000256" key="1">
    <source>
        <dbReference type="SAM" id="MobiDB-lite"/>
    </source>
</evidence>
<dbReference type="EMBL" id="JBBNAG010000007">
    <property type="protein sequence ID" value="KAK9120024.1"/>
    <property type="molecule type" value="Genomic_DNA"/>
</dbReference>
<feature type="compositionally biased region" description="Basic residues" evidence="1">
    <location>
        <begin position="51"/>
        <end position="65"/>
    </location>
</feature>
<gene>
    <name evidence="2" type="ORF">Scep_018117</name>
</gene>
<name>A0AAP0NVI3_9MAGN</name>
<protein>
    <submittedName>
        <fullName evidence="2">Uncharacterized protein</fullName>
    </submittedName>
</protein>
<proteinExistence type="predicted"/>
<dbReference type="AlphaFoldDB" id="A0AAP0NVI3"/>
<feature type="compositionally biased region" description="Basic and acidic residues" evidence="1">
    <location>
        <begin position="70"/>
        <end position="89"/>
    </location>
</feature>
<dbReference type="Proteomes" id="UP001419268">
    <property type="component" value="Unassembled WGS sequence"/>
</dbReference>
<organism evidence="2 3">
    <name type="scientific">Stephania cephalantha</name>
    <dbReference type="NCBI Taxonomy" id="152367"/>
    <lineage>
        <taxon>Eukaryota</taxon>
        <taxon>Viridiplantae</taxon>
        <taxon>Streptophyta</taxon>
        <taxon>Embryophyta</taxon>
        <taxon>Tracheophyta</taxon>
        <taxon>Spermatophyta</taxon>
        <taxon>Magnoliopsida</taxon>
        <taxon>Ranunculales</taxon>
        <taxon>Menispermaceae</taxon>
        <taxon>Menispermoideae</taxon>
        <taxon>Cissampelideae</taxon>
        <taxon>Stephania</taxon>
    </lineage>
</organism>
<comment type="caution">
    <text evidence="2">The sequence shown here is derived from an EMBL/GenBank/DDBJ whole genome shotgun (WGS) entry which is preliminary data.</text>
</comment>
<reference evidence="2 3" key="1">
    <citation type="submission" date="2024-01" db="EMBL/GenBank/DDBJ databases">
        <title>Genome assemblies of Stephania.</title>
        <authorList>
            <person name="Yang L."/>
        </authorList>
    </citation>
    <scope>NUCLEOTIDE SEQUENCE [LARGE SCALE GENOMIC DNA]</scope>
    <source>
        <strain evidence="2">JXDWG</strain>
        <tissue evidence="2">Leaf</tissue>
    </source>
</reference>
<evidence type="ECO:0000313" key="3">
    <source>
        <dbReference type="Proteomes" id="UP001419268"/>
    </source>
</evidence>
<sequence>MSQNSSSAGSRRFAPVGQDHQRSQKEASSSAGRRRFAEPAIGQRSSAAMRQRGKRAKCDGKRRRGGTSGSHKESPQGSNDRRDTDHGGRTTDLQGAGREMEAEAVAGEKKCGGGFEGDGCLGCLGCLRRISIDETRDPRSRFPPGGLIYR</sequence>
<keyword evidence="3" id="KW-1185">Reference proteome</keyword>
<evidence type="ECO:0000313" key="2">
    <source>
        <dbReference type="EMBL" id="KAK9120024.1"/>
    </source>
</evidence>